<feature type="domain" description="25S rRNA (uridine-N(3))-methyltransferase BMT5-like" evidence="1">
    <location>
        <begin position="10"/>
        <end position="192"/>
    </location>
</feature>
<dbReference type="GO" id="GO:0070475">
    <property type="term" value="P:rRNA base methylation"/>
    <property type="evidence" value="ECO:0007669"/>
    <property type="project" value="InterPro"/>
</dbReference>
<dbReference type="EMBL" id="FO203512">
    <property type="protein sequence ID" value="CCK76935.1"/>
    <property type="molecule type" value="Genomic_DNA"/>
</dbReference>
<dbReference type="STRING" id="698738.OLEAN_C27590"/>
<dbReference type="GO" id="GO:0070042">
    <property type="term" value="F:rRNA (uridine-N3-)-methyltransferase activity"/>
    <property type="evidence" value="ECO:0007669"/>
    <property type="project" value="InterPro"/>
</dbReference>
<dbReference type="PATRIC" id="fig|698738.3.peg.2860"/>
<name>R4YPT9_OLEAN</name>
<proteinExistence type="predicted"/>
<evidence type="ECO:0000313" key="2">
    <source>
        <dbReference type="EMBL" id="CCK76935.1"/>
    </source>
</evidence>
<protein>
    <recommendedName>
        <fullName evidence="1">25S rRNA (uridine-N(3))-methyltransferase BMT5-like domain-containing protein</fullName>
    </recommendedName>
</protein>
<reference evidence="2 3" key="1">
    <citation type="journal article" date="2013" name="Nat. Commun.">
        <title>Genome sequence and functional genomic analysis of the oil-degrading bacterium Oleispira antarctica.</title>
        <authorList>
            <person name="Kube M."/>
            <person name="Chernikova T.N."/>
            <person name="Al-Ramahi Y."/>
            <person name="Beloqui A."/>
            <person name="Lopez-Cortez N."/>
            <person name="Guazzaroni M.E."/>
            <person name="Heipieper H.J."/>
            <person name="Klages S."/>
            <person name="Kotsyurbenko O.R."/>
            <person name="Langer I."/>
            <person name="Nechitaylo T.Y."/>
            <person name="Lunsdorf H."/>
            <person name="Fernandez M."/>
            <person name="Juarez S."/>
            <person name="Ciordia S."/>
            <person name="Singer A."/>
            <person name="Kagan O."/>
            <person name="Egorova O."/>
            <person name="Petit P.A."/>
            <person name="Stogios P."/>
            <person name="Kim Y."/>
            <person name="Tchigvintsev A."/>
            <person name="Flick R."/>
            <person name="Denaro R."/>
            <person name="Genovese M."/>
            <person name="Albar J.P."/>
            <person name="Reva O.N."/>
            <person name="Martinez-Gomariz M."/>
            <person name="Tran H."/>
            <person name="Ferrer M."/>
            <person name="Savchenko A."/>
            <person name="Yakunin A.F."/>
            <person name="Yakimov M.M."/>
            <person name="Golyshina O.V."/>
            <person name="Reinhardt R."/>
            <person name="Golyshin P.N."/>
        </authorList>
    </citation>
    <scope>NUCLEOTIDE SEQUENCE [LARGE SCALE GENOMIC DNA]</scope>
</reference>
<gene>
    <name evidence="2" type="ORF">OLEAN_C27590</name>
</gene>
<keyword evidence="3" id="KW-1185">Reference proteome</keyword>
<dbReference type="Proteomes" id="UP000032749">
    <property type="component" value="Chromosome"/>
</dbReference>
<dbReference type="InterPro" id="IPR019446">
    <property type="entry name" value="BMT5-like"/>
</dbReference>
<dbReference type="Pfam" id="PF10354">
    <property type="entry name" value="BMT5-like"/>
    <property type="match status" value="1"/>
</dbReference>
<sequence length="278" mass="32295">MFIKPNWRILTIGDGDLSFSTSLWNHFKPAQLTATVFDSQQSLENKYQHHAIEQLNTDPNQQVLFGFDVTNPDTWPKSWSSLDTSNLSDKSFDLVIFQFPLVPAFEDPDYFHKMSDISVNTLNRLLLRQFLIHCTEYFLDPKGKQLCYITSKDVKPYSEWNVENSLNQGLEHINYLGSMNFDINKFPGYKIRNVDRDKHVKDTQGITYAWSSKIDSQGHDNTLLDALTAKSHRRESYCEICKAGPFVSTSDKTLHEQTKKHRLMQQYEQQYAKALLKP</sequence>
<dbReference type="OrthoDB" id="6116173at2"/>
<dbReference type="AlphaFoldDB" id="R4YPT9"/>
<evidence type="ECO:0000313" key="3">
    <source>
        <dbReference type="Proteomes" id="UP000032749"/>
    </source>
</evidence>
<dbReference type="KEGG" id="oai:OLEAN_C27590"/>
<dbReference type="HOGENOM" id="CLU_1041384_0_0_6"/>
<accession>R4YPT9</accession>
<evidence type="ECO:0000259" key="1">
    <source>
        <dbReference type="Pfam" id="PF10354"/>
    </source>
</evidence>
<organism evidence="2 3">
    <name type="scientific">Oleispira antarctica RB-8</name>
    <dbReference type="NCBI Taxonomy" id="698738"/>
    <lineage>
        <taxon>Bacteria</taxon>
        <taxon>Pseudomonadati</taxon>
        <taxon>Pseudomonadota</taxon>
        <taxon>Gammaproteobacteria</taxon>
        <taxon>Oceanospirillales</taxon>
        <taxon>Oceanospirillaceae</taxon>
        <taxon>Oleispira</taxon>
    </lineage>
</organism>